<reference evidence="1" key="5">
    <citation type="journal article" date="2021" name="G3 (Bethesda)">
        <title>Aegilops tauschii genome assembly Aet v5.0 features greater sequence contiguity and improved annotation.</title>
        <authorList>
            <person name="Wang L."/>
            <person name="Zhu T."/>
            <person name="Rodriguez J.C."/>
            <person name="Deal K.R."/>
            <person name="Dubcovsky J."/>
            <person name="McGuire P.E."/>
            <person name="Lux T."/>
            <person name="Spannagl M."/>
            <person name="Mayer K.F.X."/>
            <person name="Baldrich P."/>
            <person name="Meyers B.C."/>
            <person name="Huo N."/>
            <person name="Gu Y.Q."/>
            <person name="Zhou H."/>
            <person name="Devos K.M."/>
            <person name="Bennetzen J.L."/>
            <person name="Unver T."/>
            <person name="Budak H."/>
            <person name="Gulick P.J."/>
            <person name="Galiba G."/>
            <person name="Kalapos B."/>
            <person name="Nelson D.R."/>
            <person name="Li P."/>
            <person name="You F.M."/>
            <person name="Luo M.C."/>
            <person name="Dvorak J."/>
        </authorList>
    </citation>
    <scope>NUCLEOTIDE SEQUENCE [LARGE SCALE GENOMIC DNA]</scope>
    <source>
        <strain evidence="1">cv. AL8/78</strain>
    </source>
</reference>
<protein>
    <submittedName>
        <fullName evidence="1">Uncharacterized protein</fullName>
    </submittedName>
</protein>
<reference evidence="1" key="4">
    <citation type="submission" date="2019-03" db="UniProtKB">
        <authorList>
            <consortium name="EnsemblPlants"/>
        </authorList>
    </citation>
    <scope>IDENTIFICATION</scope>
</reference>
<organism evidence="1 2">
    <name type="scientific">Aegilops tauschii subsp. strangulata</name>
    <name type="common">Goatgrass</name>
    <dbReference type="NCBI Taxonomy" id="200361"/>
    <lineage>
        <taxon>Eukaryota</taxon>
        <taxon>Viridiplantae</taxon>
        <taxon>Streptophyta</taxon>
        <taxon>Embryophyta</taxon>
        <taxon>Tracheophyta</taxon>
        <taxon>Spermatophyta</taxon>
        <taxon>Magnoliopsida</taxon>
        <taxon>Liliopsida</taxon>
        <taxon>Poales</taxon>
        <taxon>Poaceae</taxon>
        <taxon>BOP clade</taxon>
        <taxon>Pooideae</taxon>
        <taxon>Triticodae</taxon>
        <taxon>Triticeae</taxon>
        <taxon>Triticinae</taxon>
        <taxon>Aegilops</taxon>
    </lineage>
</organism>
<dbReference type="AlphaFoldDB" id="A0A453MPJ1"/>
<proteinExistence type="predicted"/>
<keyword evidence="2" id="KW-1185">Reference proteome</keyword>
<evidence type="ECO:0000313" key="1">
    <source>
        <dbReference type="EnsemblPlants" id="AET6Gv20018800.16"/>
    </source>
</evidence>
<dbReference type="Gramene" id="AET6Gv20018800.16">
    <property type="protein sequence ID" value="AET6Gv20018800.16"/>
    <property type="gene ID" value="AET6Gv20018800"/>
</dbReference>
<evidence type="ECO:0000313" key="2">
    <source>
        <dbReference type="Proteomes" id="UP000015105"/>
    </source>
</evidence>
<reference evidence="2" key="2">
    <citation type="journal article" date="2017" name="Nat. Plants">
        <title>The Aegilops tauschii genome reveals multiple impacts of transposons.</title>
        <authorList>
            <person name="Zhao G."/>
            <person name="Zou C."/>
            <person name="Li K."/>
            <person name="Wang K."/>
            <person name="Li T."/>
            <person name="Gao L."/>
            <person name="Zhang X."/>
            <person name="Wang H."/>
            <person name="Yang Z."/>
            <person name="Liu X."/>
            <person name="Jiang W."/>
            <person name="Mao L."/>
            <person name="Kong X."/>
            <person name="Jiao Y."/>
            <person name="Jia J."/>
        </authorList>
    </citation>
    <scope>NUCLEOTIDE SEQUENCE [LARGE SCALE GENOMIC DNA]</scope>
    <source>
        <strain evidence="2">cv. AL8/78</strain>
    </source>
</reference>
<dbReference type="EnsemblPlants" id="AET6Gv20018800.16">
    <property type="protein sequence ID" value="AET6Gv20018800.16"/>
    <property type="gene ID" value="AET6Gv20018800"/>
</dbReference>
<reference evidence="1" key="3">
    <citation type="journal article" date="2017" name="Nature">
        <title>Genome sequence of the progenitor of the wheat D genome Aegilops tauschii.</title>
        <authorList>
            <person name="Luo M.C."/>
            <person name="Gu Y.Q."/>
            <person name="Puiu D."/>
            <person name="Wang H."/>
            <person name="Twardziok S.O."/>
            <person name="Deal K.R."/>
            <person name="Huo N."/>
            <person name="Zhu T."/>
            <person name="Wang L."/>
            <person name="Wang Y."/>
            <person name="McGuire P.E."/>
            <person name="Liu S."/>
            <person name="Long H."/>
            <person name="Ramasamy R.K."/>
            <person name="Rodriguez J.C."/>
            <person name="Van S.L."/>
            <person name="Yuan L."/>
            <person name="Wang Z."/>
            <person name="Xia Z."/>
            <person name="Xiao L."/>
            <person name="Anderson O.D."/>
            <person name="Ouyang S."/>
            <person name="Liang Y."/>
            <person name="Zimin A.V."/>
            <person name="Pertea G."/>
            <person name="Qi P."/>
            <person name="Bennetzen J.L."/>
            <person name="Dai X."/>
            <person name="Dawson M.W."/>
            <person name="Muller H.G."/>
            <person name="Kugler K."/>
            <person name="Rivarola-Duarte L."/>
            <person name="Spannagl M."/>
            <person name="Mayer K.F.X."/>
            <person name="Lu F.H."/>
            <person name="Bevan M.W."/>
            <person name="Leroy P."/>
            <person name="Li P."/>
            <person name="You F.M."/>
            <person name="Sun Q."/>
            <person name="Liu Z."/>
            <person name="Lyons E."/>
            <person name="Wicker T."/>
            <person name="Salzberg S.L."/>
            <person name="Devos K.M."/>
            <person name="Dvorak J."/>
        </authorList>
    </citation>
    <scope>NUCLEOTIDE SEQUENCE [LARGE SCALE GENOMIC DNA]</scope>
    <source>
        <strain evidence="1">cv. AL8/78</strain>
    </source>
</reference>
<sequence>HHACFFTESWLVIRYLSIMEQLTLPVLFVVQRKIPSRSSFNVCLLFFLELHLVVAERHRGRNNFNVLFTFVPSLHSKALPISRLLFMLNVAPSEPHVTSSPLKNYSLISQ</sequence>
<accession>A0A453MPJ1</accession>
<name>A0A453MPJ1_AEGTS</name>
<reference evidence="2" key="1">
    <citation type="journal article" date="2014" name="Science">
        <title>Ancient hybridizations among the ancestral genomes of bread wheat.</title>
        <authorList>
            <consortium name="International Wheat Genome Sequencing Consortium,"/>
            <person name="Marcussen T."/>
            <person name="Sandve S.R."/>
            <person name="Heier L."/>
            <person name="Spannagl M."/>
            <person name="Pfeifer M."/>
            <person name="Jakobsen K.S."/>
            <person name="Wulff B.B."/>
            <person name="Steuernagel B."/>
            <person name="Mayer K.F."/>
            <person name="Olsen O.A."/>
        </authorList>
    </citation>
    <scope>NUCLEOTIDE SEQUENCE [LARGE SCALE GENOMIC DNA]</scope>
    <source>
        <strain evidence="2">cv. AL8/78</strain>
    </source>
</reference>
<dbReference type="Proteomes" id="UP000015105">
    <property type="component" value="Chromosome 6D"/>
</dbReference>